<evidence type="ECO:0000259" key="8">
    <source>
        <dbReference type="Pfam" id="PF00884"/>
    </source>
</evidence>
<dbReference type="EMBL" id="FIGG01000002">
    <property type="protein sequence ID" value="CYU58877.1"/>
    <property type="molecule type" value="Genomic_DNA"/>
</dbReference>
<dbReference type="InterPro" id="IPR050448">
    <property type="entry name" value="OpgB/LTA_synthase_biosynth"/>
</dbReference>
<keyword evidence="3" id="KW-1003">Cell membrane</keyword>
<reference evidence="9 10" key="1">
    <citation type="submission" date="2016-02" db="EMBL/GenBank/DDBJ databases">
        <authorList>
            <consortium name="Pathogen Informatics"/>
        </authorList>
    </citation>
    <scope>NUCLEOTIDE SEQUENCE [LARGE SCALE GENOMIC DNA]</scope>
    <source>
        <strain evidence="9 10">LSS31</strain>
    </source>
</reference>
<dbReference type="PANTHER" id="PTHR47371:SF3">
    <property type="entry name" value="PHOSPHOGLYCEROL TRANSFERASE I"/>
    <property type="match status" value="1"/>
</dbReference>
<dbReference type="Gene3D" id="3.40.720.10">
    <property type="entry name" value="Alkaline Phosphatase, subunit A"/>
    <property type="match status" value="1"/>
</dbReference>
<evidence type="ECO:0000256" key="5">
    <source>
        <dbReference type="ARBA" id="ARBA00022989"/>
    </source>
</evidence>
<feature type="domain" description="Sulfatase N-terminal" evidence="8">
    <location>
        <begin position="467"/>
        <end position="750"/>
    </location>
</feature>
<evidence type="ECO:0000313" key="10">
    <source>
        <dbReference type="Proteomes" id="UP000072530"/>
    </source>
</evidence>
<dbReference type="Proteomes" id="UP000072530">
    <property type="component" value="Unassembled WGS sequence"/>
</dbReference>
<keyword evidence="4 7" id="KW-0812">Transmembrane</keyword>
<evidence type="ECO:0000256" key="4">
    <source>
        <dbReference type="ARBA" id="ARBA00022692"/>
    </source>
</evidence>
<sequence>MKQINPKASKQFILVMIMTVLLAMGRALLLSGVSFPLWFIPLPLLAYLIFTFYILVLLNKYEQFIKTKTFAKYVGYFLGFLYLVNLVYRLNAKKYQPWNIFRNNLFQFELLLMLLLPVLLAFLWRKKTGIREKLSQWSANHLVPDGYLLLTSLLSLSPLAISYWKDSHYESLVEKGSYIEFFSQTPLFAPIHFIGTYIFLRYLHKAFVEFKANRTNVHSMLFISLALATLSHIGYQASMAGATGSYFTRHLFPGAIIFQIACLFFLNVIISLVINRQILSVAVIASLNVILVTANFLKFRYRSEPLTPNDFKWVGNLGMILSFISLRVVLVSLVFIVLLVFIYRRIHKKYFQGRIVASIWKRLAGVSVIVSLILGMGWAIRNEKDHKIAGWIPILSQVNNWRNVDWKGYAFVARYRTLSFLWLQQLSKTSMEMPENYSEKTMKAIVKKYTVLAEEINAERTGQLTDQTVIYILSESLADPRRIPGVTLSQNVLPNIEYIMSQTTSGLMKSDHYGGGTANIEFQVYSGLPFYNYSSSISSVYLDVAPNMKKLPSISDLYPVNNRIAIHPYYDTSYNRNSIYKQLGIEQFYTLNSAKYPLTVTAEDYQGNFVSDKKTYDLILDQVRSADTSFVSAITMQNHVQWNSLEPAGITASGEGFTAEENENLTSYVRLLSFTDQATRDFLDQLKTLDKKVTVVFYGDHLPGLYPESAFVTDPSAQYKTDYFVWSNFETEDYHYDLVNSSDMNALMLETTNNKVSPYYALLTEVLHKDRVGQAERDAKVAEELKLVQYDLSTGKGYLLKYKDFFKVATETTESNHDQVR</sequence>
<dbReference type="AlphaFoldDB" id="A0A116KVW3"/>
<comment type="subcellular location">
    <subcellularLocation>
        <location evidence="1">Cell membrane</location>
        <topology evidence="1">Multi-pass membrane protein</topology>
    </subcellularLocation>
</comment>
<comment type="pathway">
    <text evidence="2">Cell wall biogenesis; lipoteichoic acid biosynthesis.</text>
</comment>
<dbReference type="InterPro" id="IPR017850">
    <property type="entry name" value="Alkaline_phosphatase_core_sf"/>
</dbReference>
<protein>
    <submittedName>
        <fullName evidence="9">Phosphoglycerol transferase/alkaline phosphatase superfamily protein</fullName>
    </submittedName>
</protein>
<feature type="transmembrane region" description="Helical" evidence="7">
    <location>
        <begin position="35"/>
        <end position="58"/>
    </location>
</feature>
<feature type="transmembrane region" description="Helical" evidence="7">
    <location>
        <begin position="12"/>
        <end position="29"/>
    </location>
</feature>
<evidence type="ECO:0000313" key="9">
    <source>
        <dbReference type="EMBL" id="CYU58877.1"/>
    </source>
</evidence>
<dbReference type="CDD" id="cd16015">
    <property type="entry name" value="LTA_synthase"/>
    <property type="match status" value="1"/>
</dbReference>
<dbReference type="GO" id="GO:0016740">
    <property type="term" value="F:transferase activity"/>
    <property type="evidence" value="ECO:0007669"/>
    <property type="project" value="UniProtKB-KW"/>
</dbReference>
<feature type="transmembrane region" description="Helical" evidence="7">
    <location>
        <begin position="255"/>
        <end position="274"/>
    </location>
</feature>
<name>A0A116KVW3_STRSU</name>
<dbReference type="GO" id="GO:0005886">
    <property type="term" value="C:plasma membrane"/>
    <property type="evidence" value="ECO:0007669"/>
    <property type="project" value="UniProtKB-SubCell"/>
</dbReference>
<evidence type="ECO:0000256" key="7">
    <source>
        <dbReference type="SAM" id="Phobius"/>
    </source>
</evidence>
<dbReference type="InterPro" id="IPR000917">
    <property type="entry name" value="Sulfatase_N"/>
</dbReference>
<dbReference type="RefSeq" id="WP_044750974.1">
    <property type="nucleotide sequence ID" value="NZ_CEEV01000013.1"/>
</dbReference>
<feature type="transmembrane region" description="Helical" evidence="7">
    <location>
        <begin position="363"/>
        <end position="380"/>
    </location>
</feature>
<feature type="transmembrane region" description="Helical" evidence="7">
    <location>
        <begin position="279"/>
        <end position="297"/>
    </location>
</feature>
<evidence type="ECO:0000256" key="2">
    <source>
        <dbReference type="ARBA" id="ARBA00004936"/>
    </source>
</evidence>
<evidence type="ECO:0000256" key="1">
    <source>
        <dbReference type="ARBA" id="ARBA00004651"/>
    </source>
</evidence>
<dbReference type="PANTHER" id="PTHR47371">
    <property type="entry name" value="LIPOTEICHOIC ACID SYNTHASE"/>
    <property type="match status" value="1"/>
</dbReference>
<evidence type="ECO:0000256" key="3">
    <source>
        <dbReference type="ARBA" id="ARBA00022475"/>
    </source>
</evidence>
<proteinExistence type="predicted"/>
<feature type="transmembrane region" description="Helical" evidence="7">
    <location>
        <begin position="146"/>
        <end position="164"/>
    </location>
</feature>
<feature type="transmembrane region" description="Helical" evidence="7">
    <location>
        <begin position="215"/>
        <end position="235"/>
    </location>
</feature>
<keyword evidence="5 7" id="KW-1133">Transmembrane helix</keyword>
<accession>A0A116KVW3</accession>
<feature type="transmembrane region" description="Helical" evidence="7">
    <location>
        <begin position="108"/>
        <end position="125"/>
    </location>
</feature>
<feature type="transmembrane region" description="Helical" evidence="7">
    <location>
        <begin position="70"/>
        <end position="88"/>
    </location>
</feature>
<keyword evidence="6 7" id="KW-0472">Membrane</keyword>
<feature type="transmembrane region" description="Helical" evidence="7">
    <location>
        <begin position="317"/>
        <end position="342"/>
    </location>
</feature>
<feature type="transmembrane region" description="Helical" evidence="7">
    <location>
        <begin position="184"/>
        <end position="203"/>
    </location>
</feature>
<organism evidence="9 10">
    <name type="scientific">Streptococcus suis</name>
    <dbReference type="NCBI Taxonomy" id="1307"/>
    <lineage>
        <taxon>Bacteria</taxon>
        <taxon>Bacillati</taxon>
        <taxon>Bacillota</taxon>
        <taxon>Bacilli</taxon>
        <taxon>Lactobacillales</taxon>
        <taxon>Streptococcaceae</taxon>
        <taxon>Streptococcus</taxon>
    </lineage>
</organism>
<gene>
    <name evidence="9" type="ORF">ERS132393_01023</name>
</gene>
<keyword evidence="9" id="KW-0808">Transferase</keyword>
<dbReference type="Pfam" id="PF00884">
    <property type="entry name" value="Sulfatase"/>
    <property type="match status" value="1"/>
</dbReference>
<evidence type="ECO:0000256" key="6">
    <source>
        <dbReference type="ARBA" id="ARBA00023136"/>
    </source>
</evidence>